<proteinExistence type="predicted"/>
<dbReference type="PANTHER" id="PTHR34821:SF2">
    <property type="entry name" value="INNER MEMBRANE PROTEIN YDCZ"/>
    <property type="match status" value="1"/>
</dbReference>
<dbReference type="OrthoDB" id="1752174at2"/>
<evidence type="ECO:0000313" key="2">
    <source>
        <dbReference type="EMBL" id="PAB61283.1"/>
    </source>
</evidence>
<evidence type="ECO:0008006" key="4">
    <source>
        <dbReference type="Google" id="ProtNLM"/>
    </source>
</evidence>
<dbReference type="PANTHER" id="PTHR34821">
    <property type="entry name" value="INNER MEMBRANE PROTEIN YDCZ"/>
    <property type="match status" value="1"/>
</dbReference>
<comment type="caution">
    <text evidence="2">The sequence shown here is derived from an EMBL/GenBank/DDBJ whole genome shotgun (WGS) entry which is preliminary data.</text>
</comment>
<dbReference type="RefSeq" id="WP_095130545.1">
    <property type="nucleotide sequence ID" value="NZ_NIBG01000001.1"/>
</dbReference>
<evidence type="ECO:0000313" key="3">
    <source>
        <dbReference type="Proteomes" id="UP000216024"/>
    </source>
</evidence>
<feature type="transmembrane region" description="Helical" evidence="1">
    <location>
        <begin position="92"/>
        <end position="112"/>
    </location>
</feature>
<dbReference type="InterPro" id="IPR037185">
    <property type="entry name" value="EmrE-like"/>
</dbReference>
<dbReference type="AlphaFoldDB" id="A0A267MR87"/>
<dbReference type="GO" id="GO:0005886">
    <property type="term" value="C:plasma membrane"/>
    <property type="evidence" value="ECO:0007669"/>
    <property type="project" value="TreeGrafter"/>
</dbReference>
<keyword evidence="3" id="KW-1185">Reference proteome</keyword>
<feature type="transmembrane region" description="Helical" evidence="1">
    <location>
        <begin position="124"/>
        <end position="141"/>
    </location>
</feature>
<keyword evidence="1" id="KW-0472">Membrane</keyword>
<keyword evidence="1" id="KW-0812">Transmembrane</keyword>
<dbReference type="EMBL" id="NIBG01000001">
    <property type="protein sequence ID" value="PAB61283.1"/>
    <property type="molecule type" value="Genomic_DNA"/>
</dbReference>
<keyword evidence="1" id="KW-1133">Transmembrane helix</keyword>
<sequence>MKEITPVIFAILAGIFTTLEASINAKLGRIVSPKIATLHSLITGVIIILIGNLLKGSLHQYAKIIHVKPQLLIGGVFGTFIIYFVTRTIPRLGVANTLTIIVASQIISGLLIDAFVTKQQELDWFKLIGIILLLCGTYFIMKK</sequence>
<dbReference type="Proteomes" id="UP000216024">
    <property type="component" value="Unassembled WGS sequence"/>
</dbReference>
<protein>
    <recommendedName>
        <fullName evidence="4">EamA-like transporter family protein</fullName>
    </recommendedName>
</protein>
<feature type="transmembrane region" description="Helical" evidence="1">
    <location>
        <begin position="35"/>
        <end position="54"/>
    </location>
</feature>
<dbReference type="InterPro" id="IPR006750">
    <property type="entry name" value="YdcZ"/>
</dbReference>
<evidence type="ECO:0000256" key="1">
    <source>
        <dbReference type="SAM" id="Phobius"/>
    </source>
</evidence>
<name>A0A267MR87_9FIRM</name>
<organism evidence="2 3">
    <name type="scientific">Anaeromicrobium sediminis</name>
    <dbReference type="NCBI Taxonomy" id="1478221"/>
    <lineage>
        <taxon>Bacteria</taxon>
        <taxon>Bacillati</taxon>
        <taxon>Bacillota</taxon>
        <taxon>Clostridia</taxon>
        <taxon>Peptostreptococcales</taxon>
        <taxon>Thermotaleaceae</taxon>
        <taxon>Anaeromicrobium</taxon>
    </lineage>
</organism>
<gene>
    <name evidence="2" type="ORF">CCE28_02305</name>
</gene>
<dbReference type="SUPFAM" id="SSF103481">
    <property type="entry name" value="Multidrug resistance efflux transporter EmrE"/>
    <property type="match status" value="1"/>
</dbReference>
<reference evidence="2 3" key="1">
    <citation type="submission" date="2017-06" db="EMBL/GenBank/DDBJ databases">
        <title>Draft genome sequence of anaerobic fermentative bacterium Anaeromicrobium sediminis DY2726D isolated from West Pacific Ocean sediments.</title>
        <authorList>
            <person name="Zeng X."/>
        </authorList>
    </citation>
    <scope>NUCLEOTIDE SEQUENCE [LARGE SCALE GENOMIC DNA]</scope>
    <source>
        <strain evidence="2 3">DY2726D</strain>
    </source>
</reference>
<feature type="transmembrane region" description="Helical" evidence="1">
    <location>
        <begin position="66"/>
        <end position="85"/>
    </location>
</feature>
<feature type="transmembrane region" description="Helical" evidence="1">
    <location>
        <begin position="6"/>
        <end position="23"/>
    </location>
</feature>
<dbReference type="Pfam" id="PF04657">
    <property type="entry name" value="DMT_YdcZ"/>
    <property type="match status" value="1"/>
</dbReference>
<accession>A0A267MR87</accession>